<keyword evidence="3 7" id="KW-1133">Transmembrane helix</keyword>
<comment type="subcellular location">
    <subcellularLocation>
        <location evidence="1">Membrane</location>
        <topology evidence="1">Multi-pass membrane protein</topology>
    </subcellularLocation>
</comment>
<keyword evidence="9" id="KW-1185">Reference proteome</keyword>
<dbReference type="InterPro" id="IPR018499">
    <property type="entry name" value="Tetraspanin/Peripherin"/>
</dbReference>
<proteinExistence type="predicted"/>
<dbReference type="GO" id="GO:0099518">
    <property type="term" value="P:vesicle cytoskeletal trafficking"/>
    <property type="evidence" value="ECO:0007669"/>
    <property type="project" value="TreeGrafter"/>
</dbReference>
<evidence type="ECO:0000313" key="9">
    <source>
        <dbReference type="Proteomes" id="UP000030764"/>
    </source>
</evidence>
<feature type="coiled-coil region" evidence="5">
    <location>
        <begin position="577"/>
        <end position="611"/>
    </location>
</feature>
<sequence length="1031" mass="115853">MAFEADALEHRASSPANCNCQDLNSAMALISDINSALDGSEIAATGLRSNVTPSSIVEPEELSTARLSELYTSRTGDLQKLEADYELLRDQYHNVCVEREDLLAKLERATEEHSNKVQQLEKQLNEYDCRNRCLQDRIVAQEAQFHRLISEKEECVAAQMQKLVRSTEVAQREKDNAVVRYAQREKDILVLEAANQKAKQEISHLTSDREALRSQIIAAKNDRETLDSDLAWFKRELDKLKGALHDADIRIKVAYQKSDELEEANKALTTEISTLKSVVKLPQREGCEEDSSTGTSNDAVTNVRTCCDASFELSELKGHLSAKNERIAELEKCVEEKCCSETNLRKELGNLQAQLKEAFANLTSAEEAKQRISEAEADKMQAEREACQCRQETERLLQLVERLTDSNTLMKTENLSLFSKLEAMDNAEKASAEVNKRAQLELKRLMKEVDEIRCSTQAEIDQFKITLDSVARSERQLSQCVSDELNSSRVQRKKQAIYVKELKGEIATLKKRLEQHESSNASQSSGGSALEGSSRAPSPTPSASAPKPFAVDPTVECYENSVRKVGCEHNQAMIEKIVKLQRAVARRNEKIEFLEENVKHLAQECRKKTRIIQAYISQMETGVTASEYLDSKKAEIAKRGRTLMSNLFGTGMSNKEINLELALEMMRKFQVVLEDALLKNLILKVAGIAVLGICIWLLFDRGVAQRMMELDERLHEFYVAVYLLLAVGIVMSLLGFMGCCGALRQSKCLLISFFLLLVIVFCAELTCGILAYTHQEQVAGIAVLGICIWLLFDRGVAQRMMELDERLHEFYVAVYLLLAVGIVMSLLGFMGCCGALRQSKCLLISFFLLLVIVFCAELTCGILAYTHQEQVQQYIEKSMYDTVINRYGADKAYTEVFDSIQSGLHCCGVKSYSDWLESYYATQKRDLPEFGIGSGGIGRVPFSCCNALGMREHSLNCGTTYDKMPLLMYEPYLNTKGCLNAVYGKFYQNLDIVIGLAVGIGCFQLIGMVFTMLLCCWIDHKKKEDYKTSGY</sequence>
<dbReference type="Proteomes" id="UP000030764">
    <property type="component" value="Unassembled WGS sequence"/>
</dbReference>
<name>A0A085ME87_9BILA</name>
<evidence type="ECO:0000256" key="4">
    <source>
        <dbReference type="ARBA" id="ARBA00023136"/>
    </source>
</evidence>
<feature type="coiled-coil region" evidence="5">
    <location>
        <begin position="341"/>
        <end position="385"/>
    </location>
</feature>
<dbReference type="SUPFAM" id="SSF48652">
    <property type="entry name" value="Tetraspanin"/>
    <property type="match status" value="1"/>
</dbReference>
<feature type="transmembrane region" description="Helical" evidence="7">
    <location>
        <begin position="841"/>
        <end position="865"/>
    </location>
</feature>
<feature type="transmembrane region" description="Helical" evidence="7">
    <location>
        <begin position="681"/>
        <end position="699"/>
    </location>
</feature>
<dbReference type="EMBL" id="KL363199">
    <property type="protein sequence ID" value="KFD55533.1"/>
    <property type="molecule type" value="Genomic_DNA"/>
</dbReference>
<feature type="region of interest" description="Disordered" evidence="6">
    <location>
        <begin position="513"/>
        <end position="549"/>
    </location>
</feature>
<keyword evidence="5" id="KW-0175">Coiled coil</keyword>
<dbReference type="InterPro" id="IPR038830">
    <property type="entry name" value="CCDC186"/>
</dbReference>
<feature type="compositionally biased region" description="Low complexity" evidence="6">
    <location>
        <begin position="518"/>
        <end position="549"/>
    </location>
</feature>
<feature type="transmembrane region" description="Helical" evidence="7">
    <location>
        <begin position="778"/>
        <end position="797"/>
    </location>
</feature>
<dbReference type="Gene3D" id="1.10.1450.10">
    <property type="entry name" value="Tetraspanin"/>
    <property type="match status" value="1"/>
</dbReference>
<evidence type="ECO:0000313" key="8">
    <source>
        <dbReference type="EMBL" id="KFD55533.1"/>
    </source>
</evidence>
<evidence type="ECO:0000256" key="2">
    <source>
        <dbReference type="ARBA" id="ARBA00022692"/>
    </source>
</evidence>
<evidence type="ECO:0000256" key="1">
    <source>
        <dbReference type="ARBA" id="ARBA00004141"/>
    </source>
</evidence>
<reference evidence="8 9" key="1">
    <citation type="journal article" date="2014" name="Nat. Genet.">
        <title>Genome and transcriptome of the porcine whipworm Trichuris suis.</title>
        <authorList>
            <person name="Jex A.R."/>
            <person name="Nejsum P."/>
            <person name="Schwarz E.M."/>
            <person name="Hu L."/>
            <person name="Young N.D."/>
            <person name="Hall R.S."/>
            <person name="Korhonen P.K."/>
            <person name="Liao S."/>
            <person name="Thamsborg S."/>
            <person name="Xia J."/>
            <person name="Xu P."/>
            <person name="Wang S."/>
            <person name="Scheerlinck J.P."/>
            <person name="Hofmann A."/>
            <person name="Sternberg P.W."/>
            <person name="Wang J."/>
            <person name="Gasser R.B."/>
        </authorList>
    </citation>
    <scope>NUCLEOTIDE SEQUENCE [LARGE SCALE GENOMIC DNA]</scope>
    <source>
        <strain evidence="8">DCEP-RM93M</strain>
    </source>
</reference>
<accession>A0A085ME87</accession>
<dbReference type="GO" id="GO:0031267">
    <property type="term" value="F:small GTPase binding"/>
    <property type="evidence" value="ECO:0007669"/>
    <property type="project" value="TreeGrafter"/>
</dbReference>
<protein>
    <submittedName>
        <fullName evidence="8">Uncharacterized protein</fullName>
    </submittedName>
</protein>
<dbReference type="AlphaFoldDB" id="A0A085ME87"/>
<dbReference type="PANTHER" id="PTHR18911:SF5">
    <property type="entry name" value="COILED-COIL DOMAIN-CONTAINING PROTEIN 186"/>
    <property type="match status" value="1"/>
</dbReference>
<feature type="coiled-coil region" evidence="5">
    <location>
        <begin position="78"/>
        <end position="144"/>
    </location>
</feature>
<dbReference type="GO" id="GO:0016020">
    <property type="term" value="C:membrane"/>
    <property type="evidence" value="ECO:0007669"/>
    <property type="project" value="UniProtKB-SubCell"/>
</dbReference>
<dbReference type="PRINTS" id="PR00259">
    <property type="entry name" value="TMFOUR"/>
</dbReference>
<evidence type="ECO:0000256" key="7">
    <source>
        <dbReference type="SAM" id="Phobius"/>
    </source>
</evidence>
<evidence type="ECO:0000256" key="5">
    <source>
        <dbReference type="SAM" id="Coils"/>
    </source>
</evidence>
<feature type="transmembrane region" description="Helical" evidence="7">
    <location>
        <begin position="809"/>
        <end position="829"/>
    </location>
</feature>
<gene>
    <name evidence="8" type="ORF">M513_03585</name>
</gene>
<dbReference type="Pfam" id="PF00335">
    <property type="entry name" value="Tetraspanin"/>
    <property type="match status" value="2"/>
</dbReference>
<dbReference type="InterPro" id="IPR008952">
    <property type="entry name" value="Tetraspanin_EC2_sf"/>
</dbReference>
<feature type="transmembrane region" description="Helical" evidence="7">
    <location>
        <begin position="719"/>
        <end position="744"/>
    </location>
</feature>
<feature type="transmembrane region" description="Helical" evidence="7">
    <location>
        <begin position="750"/>
        <end position="771"/>
    </location>
</feature>
<evidence type="ECO:0000256" key="6">
    <source>
        <dbReference type="SAM" id="MobiDB-lite"/>
    </source>
</evidence>
<evidence type="ECO:0000256" key="3">
    <source>
        <dbReference type="ARBA" id="ARBA00022989"/>
    </source>
</evidence>
<feature type="coiled-coil region" evidence="5">
    <location>
        <begin position="181"/>
        <end position="278"/>
    </location>
</feature>
<dbReference type="CDD" id="cd03127">
    <property type="entry name" value="tetraspanin_LEL"/>
    <property type="match status" value="1"/>
</dbReference>
<dbReference type="GO" id="GO:0005802">
    <property type="term" value="C:trans-Golgi network"/>
    <property type="evidence" value="ECO:0007669"/>
    <property type="project" value="TreeGrafter"/>
</dbReference>
<keyword evidence="2 7" id="KW-0812">Transmembrane</keyword>
<dbReference type="PANTHER" id="PTHR18911">
    <property type="entry name" value="CTCL TUMOR ANTIGEN HD-CL-01"/>
    <property type="match status" value="1"/>
</dbReference>
<feature type="transmembrane region" description="Helical" evidence="7">
    <location>
        <begin position="992"/>
        <end position="1018"/>
    </location>
</feature>
<organism evidence="8 9">
    <name type="scientific">Trichuris suis</name>
    <name type="common">pig whipworm</name>
    <dbReference type="NCBI Taxonomy" id="68888"/>
    <lineage>
        <taxon>Eukaryota</taxon>
        <taxon>Metazoa</taxon>
        <taxon>Ecdysozoa</taxon>
        <taxon>Nematoda</taxon>
        <taxon>Enoplea</taxon>
        <taxon>Dorylaimia</taxon>
        <taxon>Trichinellida</taxon>
        <taxon>Trichuridae</taxon>
        <taxon>Trichuris</taxon>
    </lineage>
</organism>
<keyword evidence="4 7" id="KW-0472">Membrane</keyword>